<evidence type="ECO:0000256" key="10">
    <source>
        <dbReference type="SAM" id="Coils"/>
    </source>
</evidence>
<name>A0A9N9P867_9GLOM</name>
<feature type="non-terminal residue" evidence="11">
    <location>
        <position position="230"/>
    </location>
</feature>
<comment type="caution">
    <text evidence="11">The sequence shown here is derived from an EMBL/GenBank/DDBJ whole genome shotgun (WGS) entry which is preliminary data.</text>
</comment>
<evidence type="ECO:0000313" key="12">
    <source>
        <dbReference type="Proteomes" id="UP000789759"/>
    </source>
</evidence>
<keyword evidence="5" id="KW-0493">Microtubule</keyword>
<sequence>MNNSCLQDVKDLLENSNSEIILKQEKIHASEYRAETRRIKNILHAFGISKDDFSKNGVHSVKILATLATILELRDVERSSFFSALAQLNIDSSHIERQNRDISYTINSLEISTREAKLRYDKLREILTNLRRNWDTKEDQKLREWKHNTTLLDQKSKEYQLRLSRLERQYDAMNIEGGGLRFQDLKNKEEQVETLEQLVKDKTKKLKAYQILPPDITLAKLQLDEAQNKL</sequence>
<evidence type="ECO:0000256" key="3">
    <source>
        <dbReference type="ARBA" id="ARBA00022490"/>
    </source>
</evidence>
<organism evidence="11 12">
    <name type="scientific">Cetraspora pellucida</name>
    <dbReference type="NCBI Taxonomy" id="1433469"/>
    <lineage>
        <taxon>Eukaryota</taxon>
        <taxon>Fungi</taxon>
        <taxon>Fungi incertae sedis</taxon>
        <taxon>Mucoromycota</taxon>
        <taxon>Glomeromycotina</taxon>
        <taxon>Glomeromycetes</taxon>
        <taxon>Diversisporales</taxon>
        <taxon>Gigasporaceae</taxon>
        <taxon>Cetraspora</taxon>
    </lineage>
</organism>
<reference evidence="11" key="1">
    <citation type="submission" date="2021-06" db="EMBL/GenBank/DDBJ databases">
        <authorList>
            <person name="Kallberg Y."/>
            <person name="Tangrot J."/>
            <person name="Rosling A."/>
        </authorList>
    </citation>
    <scope>NUCLEOTIDE SEQUENCE</scope>
    <source>
        <strain evidence="11">FL966</strain>
    </source>
</reference>
<evidence type="ECO:0000256" key="9">
    <source>
        <dbReference type="ARBA" id="ARBA00023306"/>
    </source>
</evidence>
<dbReference type="GO" id="GO:0005874">
    <property type="term" value="C:microtubule"/>
    <property type="evidence" value="ECO:0007669"/>
    <property type="project" value="UniProtKB-KW"/>
</dbReference>
<dbReference type="Proteomes" id="UP000789759">
    <property type="component" value="Unassembled WGS sequence"/>
</dbReference>
<dbReference type="OrthoDB" id="5372507at2759"/>
<gene>
    <name evidence="11" type="ORF">CPELLU_LOCUS17569</name>
</gene>
<dbReference type="Pfam" id="PF25762">
    <property type="entry name" value="HAUS1"/>
    <property type="match status" value="1"/>
</dbReference>
<dbReference type="PANTHER" id="PTHR31570">
    <property type="entry name" value="HAUS AUGMIN-LIKE COMPLEX SUBUNIT 1"/>
    <property type="match status" value="1"/>
</dbReference>
<dbReference type="InterPro" id="IPR026243">
    <property type="entry name" value="HAUS1"/>
</dbReference>
<evidence type="ECO:0000256" key="8">
    <source>
        <dbReference type="ARBA" id="ARBA00023212"/>
    </source>
</evidence>
<evidence type="ECO:0000256" key="2">
    <source>
        <dbReference type="ARBA" id="ARBA00005479"/>
    </source>
</evidence>
<dbReference type="PANTHER" id="PTHR31570:SF1">
    <property type="entry name" value="HAUS AUGMIN-LIKE COMPLEX SUBUNIT 1"/>
    <property type="match status" value="1"/>
</dbReference>
<protein>
    <submittedName>
        <fullName evidence="11">16034_t:CDS:1</fullName>
    </submittedName>
</protein>
<keyword evidence="3" id="KW-0963">Cytoplasm</keyword>
<accession>A0A9N9P867</accession>
<proteinExistence type="inferred from homology"/>
<evidence type="ECO:0000256" key="6">
    <source>
        <dbReference type="ARBA" id="ARBA00022776"/>
    </source>
</evidence>
<dbReference type="GO" id="GO:0070652">
    <property type="term" value="C:HAUS complex"/>
    <property type="evidence" value="ECO:0007669"/>
    <property type="project" value="InterPro"/>
</dbReference>
<dbReference type="PRINTS" id="PR02087">
    <property type="entry name" value="HAUSAUGMINL1"/>
</dbReference>
<comment type="similarity">
    <text evidence="2">Belongs to the HAUS1 family.</text>
</comment>
<evidence type="ECO:0000256" key="5">
    <source>
        <dbReference type="ARBA" id="ARBA00022701"/>
    </source>
</evidence>
<comment type="subcellular location">
    <subcellularLocation>
        <location evidence="1">Cytoplasm</location>
        <location evidence="1">Cytoskeleton</location>
        <location evidence="1">Spindle</location>
    </subcellularLocation>
</comment>
<dbReference type="GO" id="GO:0005829">
    <property type="term" value="C:cytosol"/>
    <property type="evidence" value="ECO:0007669"/>
    <property type="project" value="TreeGrafter"/>
</dbReference>
<keyword evidence="4" id="KW-0132">Cell division</keyword>
<keyword evidence="6" id="KW-0498">Mitosis</keyword>
<keyword evidence="8" id="KW-0206">Cytoskeleton</keyword>
<keyword evidence="12" id="KW-1185">Reference proteome</keyword>
<dbReference type="EMBL" id="CAJVQA010030316">
    <property type="protein sequence ID" value="CAG8799039.1"/>
    <property type="molecule type" value="Genomic_DNA"/>
</dbReference>
<evidence type="ECO:0000256" key="7">
    <source>
        <dbReference type="ARBA" id="ARBA00023054"/>
    </source>
</evidence>
<dbReference type="GO" id="GO:0051225">
    <property type="term" value="P:spindle assembly"/>
    <property type="evidence" value="ECO:0007669"/>
    <property type="project" value="InterPro"/>
</dbReference>
<evidence type="ECO:0000256" key="4">
    <source>
        <dbReference type="ARBA" id="ARBA00022618"/>
    </source>
</evidence>
<keyword evidence="7 10" id="KW-0175">Coiled coil</keyword>
<dbReference type="AlphaFoldDB" id="A0A9N9P867"/>
<evidence type="ECO:0000256" key="1">
    <source>
        <dbReference type="ARBA" id="ARBA00004186"/>
    </source>
</evidence>
<keyword evidence="9" id="KW-0131">Cell cycle</keyword>
<feature type="coiled-coil region" evidence="10">
    <location>
        <begin position="113"/>
        <end position="212"/>
    </location>
</feature>
<dbReference type="GO" id="GO:0051301">
    <property type="term" value="P:cell division"/>
    <property type="evidence" value="ECO:0007669"/>
    <property type="project" value="UniProtKB-KW"/>
</dbReference>
<dbReference type="GO" id="GO:0005819">
    <property type="term" value="C:spindle"/>
    <property type="evidence" value="ECO:0007669"/>
    <property type="project" value="UniProtKB-SubCell"/>
</dbReference>
<evidence type="ECO:0000313" key="11">
    <source>
        <dbReference type="EMBL" id="CAG8799039.1"/>
    </source>
</evidence>